<evidence type="ECO:0000313" key="2">
    <source>
        <dbReference type="Proteomes" id="UP000736583"/>
    </source>
</evidence>
<dbReference type="InterPro" id="IPR050583">
    <property type="entry name" value="Mycobacterial_A85_antigen"/>
</dbReference>
<proteinExistence type="predicted"/>
<sequence>MKGTILTRTVLKREIFIYLPEGYDTSNKRYPVVYAHDGDKFKGFLTKIIDDIEEGFSKGLLEEHIIVGITPIDRLNEYTPWFSKSQHERFHDFEGQADKYLRFLLKDLQGYIENEFKVSTNKKDRKIMGHSLGGLVSLYSIYKNNNYGKIASICASQWYERWINFIGEENIVNDDFKLIIIAGKKEGHNKVTIQRYMPKFSEQSYEIFKRRIGEENVKMIWDDYDHHENMLNRNKVALEFLLSKN</sequence>
<evidence type="ECO:0000313" key="1">
    <source>
        <dbReference type="EMBL" id="MBU5591293.1"/>
    </source>
</evidence>
<protein>
    <submittedName>
        <fullName evidence="1">Alpha/beta hydrolase</fullName>
    </submittedName>
</protein>
<comment type="caution">
    <text evidence="1">The sequence shown here is derived from an EMBL/GenBank/DDBJ whole genome shotgun (WGS) entry which is preliminary data.</text>
</comment>
<dbReference type="GO" id="GO:0016787">
    <property type="term" value="F:hydrolase activity"/>
    <property type="evidence" value="ECO:0007669"/>
    <property type="project" value="UniProtKB-KW"/>
</dbReference>
<gene>
    <name evidence="1" type="ORF">KQI89_05925</name>
</gene>
<name>A0ABS6F113_9CLOT</name>
<keyword evidence="2" id="KW-1185">Reference proteome</keyword>
<reference evidence="1 2" key="1">
    <citation type="submission" date="2021-06" db="EMBL/GenBank/DDBJ databases">
        <authorList>
            <person name="Sun Q."/>
            <person name="Li D."/>
        </authorList>
    </citation>
    <scope>NUCLEOTIDE SEQUENCE [LARGE SCALE GENOMIC DNA]</scope>
    <source>
        <strain evidence="1 2">MSJ-4</strain>
    </source>
</reference>
<dbReference type="PANTHER" id="PTHR48098:SF3">
    <property type="entry name" value="IRON(III) ENTEROBACTIN ESTERASE"/>
    <property type="match status" value="1"/>
</dbReference>
<dbReference type="PANTHER" id="PTHR48098">
    <property type="entry name" value="ENTEROCHELIN ESTERASE-RELATED"/>
    <property type="match status" value="1"/>
</dbReference>
<accession>A0ABS6F113</accession>
<dbReference type="Proteomes" id="UP000736583">
    <property type="component" value="Unassembled WGS sequence"/>
</dbReference>
<dbReference type="Pfam" id="PF00756">
    <property type="entry name" value="Esterase"/>
    <property type="match status" value="1"/>
</dbReference>
<dbReference type="InterPro" id="IPR000801">
    <property type="entry name" value="Esterase-like"/>
</dbReference>
<dbReference type="RefSeq" id="WP_216456302.1">
    <property type="nucleotide sequence ID" value="NZ_JAHLQL010000001.1"/>
</dbReference>
<keyword evidence="1" id="KW-0378">Hydrolase</keyword>
<dbReference type="EMBL" id="JAHLQL010000001">
    <property type="protein sequence ID" value="MBU5591293.1"/>
    <property type="molecule type" value="Genomic_DNA"/>
</dbReference>
<organism evidence="1 2">
    <name type="scientific">Clostridium simiarum</name>
    <dbReference type="NCBI Taxonomy" id="2841506"/>
    <lineage>
        <taxon>Bacteria</taxon>
        <taxon>Bacillati</taxon>
        <taxon>Bacillota</taxon>
        <taxon>Clostridia</taxon>
        <taxon>Eubacteriales</taxon>
        <taxon>Clostridiaceae</taxon>
        <taxon>Clostridium</taxon>
    </lineage>
</organism>